<feature type="compositionally biased region" description="Basic residues" evidence="2">
    <location>
        <begin position="12"/>
        <end position="22"/>
    </location>
</feature>
<dbReference type="InterPro" id="IPR012132">
    <property type="entry name" value="GMC_OxRdtase"/>
</dbReference>
<accession>A0A101SJN0</accession>
<dbReference type="PANTHER" id="PTHR11552">
    <property type="entry name" value="GLUCOSE-METHANOL-CHOLINE GMC OXIDOREDUCTASE"/>
    <property type="match status" value="1"/>
</dbReference>
<dbReference type="AlphaFoldDB" id="A0A101SJN0"/>
<evidence type="ECO:0000313" key="3">
    <source>
        <dbReference type="EMBL" id="KUN75097.1"/>
    </source>
</evidence>
<organism evidence="3 4">
    <name type="scientific">Streptomyces griseoruber</name>
    <dbReference type="NCBI Taxonomy" id="1943"/>
    <lineage>
        <taxon>Bacteria</taxon>
        <taxon>Bacillati</taxon>
        <taxon>Actinomycetota</taxon>
        <taxon>Actinomycetes</taxon>
        <taxon>Kitasatosporales</taxon>
        <taxon>Streptomycetaceae</taxon>
        <taxon>Streptomyces</taxon>
    </lineage>
</organism>
<evidence type="ECO:0000313" key="4">
    <source>
        <dbReference type="Proteomes" id="UP000052982"/>
    </source>
</evidence>
<feature type="compositionally biased region" description="Low complexity" evidence="2">
    <location>
        <begin position="1"/>
        <end position="11"/>
    </location>
</feature>
<comment type="similarity">
    <text evidence="1">Belongs to the GMC oxidoreductase family.</text>
</comment>
<keyword evidence="4" id="KW-1185">Reference proteome</keyword>
<dbReference type="EMBL" id="LMWW01000093">
    <property type="protein sequence ID" value="KUN75097.1"/>
    <property type="molecule type" value="Genomic_DNA"/>
</dbReference>
<reference evidence="3 4" key="1">
    <citation type="submission" date="2015-10" db="EMBL/GenBank/DDBJ databases">
        <title>Draft genome sequence of Streptomyces griseoruber DSM 40281, type strain for the species Streptomyces griseoruber.</title>
        <authorList>
            <person name="Ruckert C."/>
            <person name="Winkler A."/>
            <person name="Kalinowski J."/>
            <person name="Kampfer P."/>
            <person name="Glaeser S."/>
        </authorList>
    </citation>
    <scope>NUCLEOTIDE SEQUENCE [LARGE SCALE GENOMIC DNA]</scope>
    <source>
        <strain evidence="3 4">DSM 40281</strain>
    </source>
</reference>
<dbReference type="Pfam" id="PF05834">
    <property type="entry name" value="Lycopene_cycl"/>
    <property type="match status" value="1"/>
</dbReference>
<name>A0A101SJN0_9ACTN</name>
<dbReference type="GO" id="GO:0016491">
    <property type="term" value="F:oxidoreductase activity"/>
    <property type="evidence" value="ECO:0007669"/>
    <property type="project" value="TreeGrafter"/>
</dbReference>
<dbReference type="SUPFAM" id="SSF51905">
    <property type="entry name" value="FAD/NAD(P)-binding domain"/>
    <property type="match status" value="1"/>
</dbReference>
<dbReference type="PANTHER" id="PTHR11552:SF147">
    <property type="entry name" value="CHOLINE DEHYDROGENASE, MITOCHONDRIAL"/>
    <property type="match status" value="1"/>
</dbReference>
<feature type="region of interest" description="Disordered" evidence="2">
    <location>
        <begin position="1"/>
        <end position="22"/>
    </location>
</feature>
<protein>
    <submittedName>
        <fullName evidence="3">Uncharacterized protein</fullName>
    </submittedName>
</protein>
<dbReference type="STRING" id="1943.AQJ64_43915"/>
<dbReference type="InterPro" id="IPR036188">
    <property type="entry name" value="FAD/NAD-bd_sf"/>
</dbReference>
<proteinExistence type="inferred from homology"/>
<comment type="caution">
    <text evidence="3">The sequence shown here is derived from an EMBL/GenBank/DDBJ whole genome shotgun (WGS) entry which is preliminary data.</text>
</comment>
<gene>
    <name evidence="3" type="ORF">AQJ64_43915</name>
</gene>
<dbReference type="Gene3D" id="3.50.50.60">
    <property type="entry name" value="FAD/NAD(P)-binding domain"/>
    <property type="match status" value="1"/>
</dbReference>
<dbReference type="GO" id="GO:0050660">
    <property type="term" value="F:flavin adenine dinucleotide binding"/>
    <property type="evidence" value="ECO:0007669"/>
    <property type="project" value="InterPro"/>
</dbReference>
<evidence type="ECO:0000256" key="1">
    <source>
        <dbReference type="ARBA" id="ARBA00010790"/>
    </source>
</evidence>
<sequence length="132" mass="14129">MFLSSSSARSLQSRRRRDVRTQRRTFRISAGHGAEYEYVVVGAGTAGCVLAARLSAESGTRVLLIEAGPPADRGRLVGATGSMNGSAQGRVRGVRVVKGGRSRVIRAAREVVVCARSPWRPTNDSPPVPWKA</sequence>
<dbReference type="Proteomes" id="UP000052982">
    <property type="component" value="Unassembled WGS sequence"/>
</dbReference>
<evidence type="ECO:0000256" key="2">
    <source>
        <dbReference type="SAM" id="MobiDB-lite"/>
    </source>
</evidence>